<proteinExistence type="predicted"/>
<dbReference type="EMBL" id="WQLW01000010">
    <property type="protein sequence ID" value="MVO10056.1"/>
    <property type="molecule type" value="Genomic_DNA"/>
</dbReference>
<keyword evidence="1" id="KW-0732">Signal</keyword>
<comment type="caution">
    <text evidence="2">The sequence shown here is derived from an EMBL/GenBank/DDBJ whole genome shotgun (WGS) entry which is preliminary data.</text>
</comment>
<evidence type="ECO:0000313" key="3">
    <source>
        <dbReference type="Proteomes" id="UP000431264"/>
    </source>
</evidence>
<accession>A0A6I4IT83</accession>
<dbReference type="AlphaFoldDB" id="A0A6I4IT83"/>
<evidence type="ECO:0000313" key="2">
    <source>
        <dbReference type="EMBL" id="MVO10056.1"/>
    </source>
</evidence>
<protein>
    <recommendedName>
        <fullName evidence="4">HmuY protein</fullName>
    </recommendedName>
</protein>
<feature type="chain" id="PRO_5026105357" description="HmuY protein" evidence="1">
    <location>
        <begin position="24"/>
        <end position="204"/>
    </location>
</feature>
<name>A0A6I4IT83_9FLAO</name>
<dbReference type="Proteomes" id="UP000431264">
    <property type="component" value="Unassembled WGS sequence"/>
</dbReference>
<dbReference type="Pfam" id="PF14064">
    <property type="entry name" value="HmuY"/>
    <property type="match status" value="1"/>
</dbReference>
<keyword evidence="3" id="KW-1185">Reference proteome</keyword>
<dbReference type="RefSeq" id="WP_140998428.1">
    <property type="nucleotide sequence ID" value="NZ_VDCZ01000010.1"/>
</dbReference>
<dbReference type="PROSITE" id="PS51257">
    <property type="entry name" value="PROKAR_LIPOPROTEIN"/>
    <property type="match status" value="1"/>
</dbReference>
<dbReference type="CDD" id="cd12105">
    <property type="entry name" value="HmuY"/>
    <property type="match status" value="1"/>
</dbReference>
<dbReference type="OrthoDB" id="5510929at2"/>
<sequence length="204" mass="22252">MNTKLIQLSIFSLFIFFTSCTNDDDAVTVTPVSLETKTVTNLYAPQTGGQGQPTAGAFTKFSFSENQIVASDNWDIAFRGTTLIVNGGEAIGLTDEPTRTGDGAVSKVVGTFNTVTTIPDAASFAQDGSGTYAFAEPWYDYNGTTHIITPKAGTIYVVKTHDGKYAKFEILSYYQDAPANPDMTSVSRYYTFKFVYQPNNTTHF</sequence>
<evidence type="ECO:0000256" key="1">
    <source>
        <dbReference type="SAM" id="SignalP"/>
    </source>
</evidence>
<organism evidence="2 3">
    <name type="scientific">Flavobacterium profundi</name>
    <dbReference type="NCBI Taxonomy" id="1774945"/>
    <lineage>
        <taxon>Bacteria</taxon>
        <taxon>Pseudomonadati</taxon>
        <taxon>Bacteroidota</taxon>
        <taxon>Flavobacteriia</taxon>
        <taxon>Flavobacteriales</taxon>
        <taxon>Flavobacteriaceae</taxon>
        <taxon>Flavobacterium</taxon>
    </lineage>
</organism>
<gene>
    <name evidence="2" type="ORF">GOQ30_12865</name>
</gene>
<feature type="signal peptide" evidence="1">
    <location>
        <begin position="1"/>
        <end position="23"/>
    </location>
</feature>
<reference evidence="3" key="1">
    <citation type="submission" date="2019-05" db="EMBL/GenBank/DDBJ databases">
        <title>Flavobacterium profundi sp. nov., isolated from a deep-sea seamount.</title>
        <authorList>
            <person name="Zhang D.-C."/>
        </authorList>
    </citation>
    <scope>NUCLEOTIDE SEQUENCE [LARGE SCALE GENOMIC DNA]</scope>
    <source>
        <strain evidence="3">TP390</strain>
    </source>
</reference>
<evidence type="ECO:0008006" key="4">
    <source>
        <dbReference type="Google" id="ProtNLM"/>
    </source>
</evidence>
<dbReference type="InterPro" id="IPR025921">
    <property type="entry name" value="HmuY"/>
</dbReference>